<dbReference type="Proteomes" id="UP000007819">
    <property type="component" value="Chromosome X"/>
</dbReference>
<protein>
    <submittedName>
        <fullName evidence="2">Uncharacterized protein</fullName>
    </submittedName>
</protein>
<dbReference type="EnsemblMetazoa" id="XM_029492081.1">
    <property type="protein sequence ID" value="XP_029347941.1"/>
    <property type="gene ID" value="LOC100575697"/>
</dbReference>
<accession>A0A8R2NVP3</accession>
<evidence type="ECO:0000256" key="1">
    <source>
        <dbReference type="SAM" id="MobiDB-lite"/>
    </source>
</evidence>
<keyword evidence="3" id="KW-1185">Reference proteome</keyword>
<reference evidence="2" key="2">
    <citation type="submission" date="2022-06" db="UniProtKB">
        <authorList>
            <consortium name="EnsemblMetazoa"/>
        </authorList>
    </citation>
    <scope>IDENTIFICATION</scope>
</reference>
<name>A0A8R2NVP3_ACYPI</name>
<evidence type="ECO:0000313" key="2">
    <source>
        <dbReference type="EnsemblMetazoa" id="XP_029347941.1"/>
    </source>
</evidence>
<dbReference type="GeneID" id="100575697"/>
<dbReference type="OrthoDB" id="6631981at2759"/>
<feature type="region of interest" description="Disordered" evidence="1">
    <location>
        <begin position="132"/>
        <end position="151"/>
    </location>
</feature>
<dbReference type="AlphaFoldDB" id="A0A8R2NVP3"/>
<proteinExistence type="predicted"/>
<sequence>MASSSKYWEPYNFSAEVLKEQRRQDKSLNNRCSYDDTVEFVWMYYDIAKRPGQERVKMGPSNKTEMGAAELEALKRQLKCINKRCTYGKTLYTAMEKVCEFYDVDYEPGKEVCSACLKKYFNQYKFPEMDLKEGQEKKNPASNFKEKIQKS</sequence>
<dbReference type="RefSeq" id="XP_029347941.1">
    <property type="nucleotide sequence ID" value="XM_029492081.1"/>
</dbReference>
<evidence type="ECO:0000313" key="3">
    <source>
        <dbReference type="Proteomes" id="UP000007819"/>
    </source>
</evidence>
<dbReference type="KEGG" id="api:100575697"/>
<reference evidence="3" key="1">
    <citation type="submission" date="2010-06" db="EMBL/GenBank/DDBJ databases">
        <authorList>
            <person name="Jiang H."/>
            <person name="Abraham K."/>
            <person name="Ali S."/>
            <person name="Alsbrooks S.L."/>
            <person name="Anim B.N."/>
            <person name="Anosike U.S."/>
            <person name="Attaway T."/>
            <person name="Bandaranaike D.P."/>
            <person name="Battles P.K."/>
            <person name="Bell S.N."/>
            <person name="Bell A.V."/>
            <person name="Beltran B."/>
            <person name="Bickham C."/>
            <person name="Bustamante Y."/>
            <person name="Caleb T."/>
            <person name="Canada A."/>
            <person name="Cardenas V."/>
            <person name="Carter K."/>
            <person name="Chacko J."/>
            <person name="Chandrabose M.N."/>
            <person name="Chavez D."/>
            <person name="Chavez A."/>
            <person name="Chen L."/>
            <person name="Chu H.-S."/>
            <person name="Claassen K.J."/>
            <person name="Cockrell R."/>
            <person name="Collins M."/>
            <person name="Cooper J.A."/>
            <person name="Cree A."/>
            <person name="Curry S.M."/>
            <person name="Da Y."/>
            <person name="Dao M.D."/>
            <person name="Das B."/>
            <person name="Davila M.-L."/>
            <person name="Davy-Carroll L."/>
            <person name="Denson S."/>
            <person name="Dinh H."/>
            <person name="Ebong V.E."/>
            <person name="Edwards J.R."/>
            <person name="Egan A."/>
            <person name="El-Daye J."/>
            <person name="Escobedo L."/>
            <person name="Fernandez S."/>
            <person name="Fernando P.R."/>
            <person name="Flagg N."/>
            <person name="Forbes L.D."/>
            <person name="Fowler R.G."/>
            <person name="Fu Q."/>
            <person name="Gabisi R.A."/>
            <person name="Ganer J."/>
            <person name="Garbino Pronczuk A."/>
            <person name="Garcia R.M."/>
            <person name="Garner T."/>
            <person name="Garrett T.E."/>
            <person name="Gonzalez D.A."/>
            <person name="Hamid H."/>
            <person name="Hawkins E.S."/>
            <person name="Hirani K."/>
            <person name="Hogues M.E."/>
            <person name="Hollins B."/>
            <person name="Hsiao C.-H."/>
            <person name="Jabil R."/>
            <person name="James M.L."/>
            <person name="Jhangiani S.N."/>
            <person name="Johnson B."/>
            <person name="Johnson Q."/>
            <person name="Joshi V."/>
            <person name="Kalu J.B."/>
            <person name="Kam C."/>
            <person name="Kashfia A."/>
            <person name="Keebler J."/>
            <person name="Kisamo H."/>
            <person name="Kovar C.L."/>
            <person name="Lago L.A."/>
            <person name="Lai C.-Y."/>
            <person name="Laidlaw J."/>
            <person name="Lara F."/>
            <person name="Le T.-K."/>
            <person name="Lee S.L."/>
            <person name="Legall F.H."/>
            <person name="Lemon S.J."/>
            <person name="Lewis L.R."/>
            <person name="Li B."/>
            <person name="Liu Y."/>
            <person name="Liu Y.-S."/>
            <person name="Lopez J."/>
            <person name="Lozado R.J."/>
            <person name="Lu J."/>
            <person name="Madu R.C."/>
            <person name="Maheshwari M."/>
            <person name="Maheshwari R."/>
            <person name="Malloy K."/>
            <person name="Martinez E."/>
            <person name="Mathew T."/>
            <person name="Mercado I.C."/>
            <person name="Mercado C."/>
            <person name="Meyer B."/>
            <person name="Montgomery K."/>
            <person name="Morgan M.B."/>
            <person name="Munidasa M."/>
            <person name="Nazareth L.V."/>
            <person name="Nelson J."/>
            <person name="Ng B.M."/>
            <person name="Nguyen N.B."/>
            <person name="Nguyen P.Q."/>
            <person name="Nguyen T."/>
            <person name="Obregon M."/>
            <person name="Okwuonu G.O."/>
            <person name="Onwere C.G."/>
            <person name="Orozco G."/>
            <person name="Parra A."/>
            <person name="Patel S."/>
            <person name="Patil S."/>
            <person name="Perez A."/>
            <person name="Perez Y."/>
            <person name="Pham C."/>
            <person name="Primus E.L."/>
            <person name="Pu L.-L."/>
            <person name="Puazo M."/>
            <person name="Qin X."/>
            <person name="Quiroz J.B."/>
            <person name="Reese J."/>
            <person name="Richards S."/>
            <person name="Rives C.M."/>
            <person name="Robberts R."/>
            <person name="Ruiz S.J."/>
            <person name="Ruiz M.J."/>
            <person name="Santibanez J."/>
            <person name="Schneider B.W."/>
            <person name="Sisson I."/>
            <person name="Smith M."/>
            <person name="Sodergren E."/>
            <person name="Song X.-Z."/>
            <person name="Song B.B."/>
            <person name="Summersgill H."/>
            <person name="Thelus R."/>
            <person name="Thornton R.D."/>
            <person name="Trejos Z.Y."/>
            <person name="Usmani K."/>
            <person name="Vattathil S."/>
            <person name="Villasana D."/>
            <person name="Walker D.L."/>
            <person name="Wang S."/>
            <person name="Wang K."/>
            <person name="White C.S."/>
            <person name="Williams A.C."/>
            <person name="Williamson J."/>
            <person name="Wilson K."/>
            <person name="Woghiren I.O."/>
            <person name="Woodworth J.R."/>
            <person name="Worley K.C."/>
            <person name="Wright R.A."/>
            <person name="Wu W."/>
            <person name="Young L."/>
            <person name="Zhang L."/>
            <person name="Zhang J."/>
            <person name="Zhu Y."/>
            <person name="Muzny D.M."/>
            <person name="Weinstock G."/>
            <person name="Gibbs R.A."/>
        </authorList>
    </citation>
    <scope>NUCLEOTIDE SEQUENCE [LARGE SCALE GENOMIC DNA]</scope>
    <source>
        <strain evidence="3">LSR1</strain>
    </source>
</reference>
<organism evidence="2 3">
    <name type="scientific">Acyrthosiphon pisum</name>
    <name type="common">Pea aphid</name>
    <dbReference type="NCBI Taxonomy" id="7029"/>
    <lineage>
        <taxon>Eukaryota</taxon>
        <taxon>Metazoa</taxon>
        <taxon>Ecdysozoa</taxon>
        <taxon>Arthropoda</taxon>
        <taxon>Hexapoda</taxon>
        <taxon>Insecta</taxon>
        <taxon>Pterygota</taxon>
        <taxon>Neoptera</taxon>
        <taxon>Paraneoptera</taxon>
        <taxon>Hemiptera</taxon>
        <taxon>Sternorrhyncha</taxon>
        <taxon>Aphidomorpha</taxon>
        <taxon>Aphidoidea</taxon>
        <taxon>Aphididae</taxon>
        <taxon>Macrosiphini</taxon>
        <taxon>Acyrthosiphon</taxon>
    </lineage>
</organism>